<sequence length="96" mass="10867">DYQQSDDQMSDELQSADEDMIIGSSGPIERIFVNDSWSCASPIEKPYYSAEIFPVVCFLCGSKNVTKPTNNERPLCAGCGGKNKKLPKKWYKWRPK</sequence>
<gene>
    <name evidence="1" type="ORF">GMARGA_LOCUS44581</name>
</gene>
<evidence type="ECO:0000313" key="1">
    <source>
        <dbReference type="EMBL" id="CAG8855760.1"/>
    </source>
</evidence>
<protein>
    <submittedName>
        <fullName evidence="1">37273_t:CDS:1</fullName>
    </submittedName>
</protein>
<reference evidence="1 2" key="1">
    <citation type="submission" date="2021-06" db="EMBL/GenBank/DDBJ databases">
        <authorList>
            <person name="Kallberg Y."/>
            <person name="Tangrot J."/>
            <person name="Rosling A."/>
        </authorList>
    </citation>
    <scope>NUCLEOTIDE SEQUENCE [LARGE SCALE GENOMIC DNA]</scope>
    <source>
        <strain evidence="1 2">120-4 pot B 10/14</strain>
    </source>
</reference>
<proteinExistence type="predicted"/>
<dbReference type="EMBL" id="CAJVQB010152767">
    <property type="protein sequence ID" value="CAG8855760.1"/>
    <property type="molecule type" value="Genomic_DNA"/>
</dbReference>
<feature type="non-terminal residue" evidence="1">
    <location>
        <position position="96"/>
    </location>
</feature>
<accession>A0ABN7XLZ1</accession>
<comment type="caution">
    <text evidence="1">The sequence shown here is derived from an EMBL/GenBank/DDBJ whole genome shotgun (WGS) entry which is preliminary data.</text>
</comment>
<organism evidence="1 2">
    <name type="scientific">Gigaspora margarita</name>
    <dbReference type="NCBI Taxonomy" id="4874"/>
    <lineage>
        <taxon>Eukaryota</taxon>
        <taxon>Fungi</taxon>
        <taxon>Fungi incertae sedis</taxon>
        <taxon>Mucoromycota</taxon>
        <taxon>Glomeromycotina</taxon>
        <taxon>Glomeromycetes</taxon>
        <taxon>Diversisporales</taxon>
        <taxon>Gigasporaceae</taxon>
        <taxon>Gigaspora</taxon>
    </lineage>
</organism>
<dbReference type="Proteomes" id="UP000789901">
    <property type="component" value="Unassembled WGS sequence"/>
</dbReference>
<feature type="non-terminal residue" evidence="1">
    <location>
        <position position="1"/>
    </location>
</feature>
<name>A0ABN7XLZ1_GIGMA</name>
<keyword evidence="2" id="KW-1185">Reference proteome</keyword>
<evidence type="ECO:0000313" key="2">
    <source>
        <dbReference type="Proteomes" id="UP000789901"/>
    </source>
</evidence>